<dbReference type="InterPro" id="IPR032675">
    <property type="entry name" value="LRR_dom_sf"/>
</dbReference>
<keyword evidence="2" id="KW-1185">Reference proteome</keyword>
<proteinExistence type="predicted"/>
<evidence type="ECO:0008006" key="3">
    <source>
        <dbReference type="Google" id="ProtNLM"/>
    </source>
</evidence>
<reference evidence="1" key="1">
    <citation type="journal article" date="2020" name="Fungal Divers.">
        <title>Resolving the Mortierellaceae phylogeny through synthesis of multi-gene phylogenetics and phylogenomics.</title>
        <authorList>
            <person name="Vandepol N."/>
            <person name="Liber J."/>
            <person name="Desiro A."/>
            <person name="Na H."/>
            <person name="Kennedy M."/>
            <person name="Barry K."/>
            <person name="Grigoriev I.V."/>
            <person name="Miller A.N."/>
            <person name="O'Donnell K."/>
            <person name="Stajich J.E."/>
            <person name="Bonito G."/>
        </authorList>
    </citation>
    <scope>NUCLEOTIDE SEQUENCE</scope>
    <source>
        <strain evidence="1">NVP1</strain>
    </source>
</reference>
<protein>
    <recommendedName>
        <fullName evidence="3">F-box domain-containing protein</fullName>
    </recommendedName>
</protein>
<dbReference type="AlphaFoldDB" id="A0A9P5VMM5"/>
<dbReference type="Proteomes" id="UP000696485">
    <property type="component" value="Unassembled WGS sequence"/>
</dbReference>
<accession>A0A9P5VMM5</accession>
<organism evidence="1 2">
    <name type="scientific">Podila minutissima</name>
    <dbReference type="NCBI Taxonomy" id="64525"/>
    <lineage>
        <taxon>Eukaryota</taxon>
        <taxon>Fungi</taxon>
        <taxon>Fungi incertae sedis</taxon>
        <taxon>Mucoromycota</taxon>
        <taxon>Mortierellomycotina</taxon>
        <taxon>Mortierellomycetes</taxon>
        <taxon>Mortierellales</taxon>
        <taxon>Mortierellaceae</taxon>
        <taxon>Podila</taxon>
    </lineage>
</organism>
<comment type="caution">
    <text evidence="1">The sequence shown here is derived from an EMBL/GenBank/DDBJ whole genome shotgun (WGS) entry which is preliminary data.</text>
</comment>
<evidence type="ECO:0000313" key="1">
    <source>
        <dbReference type="EMBL" id="KAF9332208.1"/>
    </source>
</evidence>
<dbReference type="Gene3D" id="3.80.10.10">
    <property type="entry name" value="Ribonuclease Inhibitor"/>
    <property type="match status" value="1"/>
</dbReference>
<dbReference type="SUPFAM" id="SSF52047">
    <property type="entry name" value="RNI-like"/>
    <property type="match status" value="1"/>
</dbReference>
<name>A0A9P5VMM5_9FUNG</name>
<dbReference type="EMBL" id="JAAAUY010000274">
    <property type="protein sequence ID" value="KAF9332208.1"/>
    <property type="molecule type" value="Genomic_DNA"/>
</dbReference>
<gene>
    <name evidence="1" type="ORF">BG006_004921</name>
</gene>
<evidence type="ECO:0000313" key="2">
    <source>
        <dbReference type="Proteomes" id="UP000696485"/>
    </source>
</evidence>
<sequence length="540" mass="60679">MLASERCLMLPEMVDKIVSFLGKNDQITCLRINSTWRDLAFPHTFNRALSYSRSFERRVEDLLNHPLAQEALIRNSGHIRNVYTGASGLLPVLIAAPLCTNLVSLECNLSESARDVIEMLGPFIRKNPNLICVELSGVPYTINLEQLVQALQSCSGLTRLLLEYQFEHGVSSRGLASLIRGLAYPHLRLKDLHLDMLVNVPDQGLALFEADRENSSPLFPDLTLFIFHNWHRYSQQVAEVFYLPVLREAPELTCLFVPEMSDTLTAAAAAVITTQKPPLEGIYFGSEISRPGFVDIIKTCRRTLRTLNAEDTICCEPMLRQLLPTDNDTTDLTNLQFIKIGLEESPTVSALIQKILTSLSCLKCFMVLRSCSPSANQYPARLQIRDMVATPWACVGLQELCLFLGSHTAYEGEIETQQERRAKISQVYKQLGVLTQLKRLELSCNVLGGPSEVELDFTLESGVQAMEPCLKSLTSLDIRNAAGSRISQSERERSKFTCVASSMPMVGNKFLQRELEWVTLYAPQLNNLADGWKLIYEYMF</sequence>